<evidence type="ECO:0000313" key="3">
    <source>
        <dbReference type="EMBL" id="RNI29412.1"/>
    </source>
</evidence>
<feature type="compositionally biased region" description="Basic and acidic residues" evidence="1">
    <location>
        <begin position="50"/>
        <end position="106"/>
    </location>
</feature>
<keyword evidence="4" id="KW-1185">Reference proteome</keyword>
<feature type="chain" id="PRO_5018088277" description="Colicin import membrane protein" evidence="2">
    <location>
        <begin position="20"/>
        <end position="184"/>
    </location>
</feature>
<name>A0A3M9MV45_9BACT</name>
<accession>A0A3M9MV45</accession>
<feature type="signal peptide" evidence="2">
    <location>
        <begin position="1"/>
        <end position="19"/>
    </location>
</feature>
<dbReference type="EMBL" id="RJJE01000009">
    <property type="protein sequence ID" value="RNI29412.1"/>
    <property type="molecule type" value="Genomic_DNA"/>
</dbReference>
<feature type="region of interest" description="Disordered" evidence="1">
    <location>
        <begin position="21"/>
        <end position="184"/>
    </location>
</feature>
<evidence type="ECO:0000256" key="2">
    <source>
        <dbReference type="SAM" id="SignalP"/>
    </source>
</evidence>
<feature type="compositionally biased region" description="Polar residues" evidence="1">
    <location>
        <begin position="21"/>
        <end position="48"/>
    </location>
</feature>
<gene>
    <name evidence="3" type="ORF">EFA69_07570</name>
</gene>
<dbReference type="Proteomes" id="UP000271010">
    <property type="component" value="Unassembled WGS sequence"/>
</dbReference>
<protein>
    <recommendedName>
        <fullName evidence="5">Colicin import membrane protein</fullName>
    </recommendedName>
</protein>
<dbReference type="RefSeq" id="WP_123132498.1">
    <property type="nucleotide sequence ID" value="NZ_JBHMAD010000007.1"/>
</dbReference>
<evidence type="ECO:0000313" key="4">
    <source>
        <dbReference type="Proteomes" id="UP000271010"/>
    </source>
</evidence>
<reference evidence="3 4" key="1">
    <citation type="submission" date="2018-11" db="EMBL/GenBank/DDBJ databases">
        <title>Rufibacter latericius sp. nov., isolated from water in Baiyang Lake.</title>
        <authorList>
            <person name="Yang Y."/>
        </authorList>
    </citation>
    <scope>NUCLEOTIDE SEQUENCE [LARGE SCALE GENOMIC DNA]</scope>
    <source>
        <strain evidence="3 4">MCC P1</strain>
    </source>
</reference>
<comment type="caution">
    <text evidence="3">The sequence shown here is derived from an EMBL/GenBank/DDBJ whole genome shotgun (WGS) entry which is preliminary data.</text>
</comment>
<evidence type="ECO:0000256" key="1">
    <source>
        <dbReference type="SAM" id="MobiDB-lite"/>
    </source>
</evidence>
<sequence length="184" mass="19561">MKKSLIAVFALLVAAPAFAQSTTVATNPENSAKTTHGTTVSASAQAETTADGKGEVVREAARTKPERRTGQHAPTEEAKARRQARKEAAAQEREALKQKTKEDLKTNHGTQVSDLSRETAAAGRDKGQLVKETASAKRQTRAGRVETGAAAKVRVAKENRAKAHPKAPRPVKVNPNAAAKALRK</sequence>
<dbReference type="AlphaFoldDB" id="A0A3M9MV45"/>
<organism evidence="3 4">
    <name type="scientific">Rufibacter immobilis</name>
    <dbReference type="NCBI Taxonomy" id="1348778"/>
    <lineage>
        <taxon>Bacteria</taxon>
        <taxon>Pseudomonadati</taxon>
        <taxon>Bacteroidota</taxon>
        <taxon>Cytophagia</taxon>
        <taxon>Cytophagales</taxon>
        <taxon>Hymenobacteraceae</taxon>
        <taxon>Rufibacter</taxon>
    </lineage>
</organism>
<proteinExistence type="predicted"/>
<keyword evidence="2" id="KW-0732">Signal</keyword>
<evidence type="ECO:0008006" key="5">
    <source>
        <dbReference type="Google" id="ProtNLM"/>
    </source>
</evidence>